<accession>A0ABU6R9V0</accession>
<keyword evidence="2" id="KW-1185">Reference proteome</keyword>
<reference evidence="1 2" key="1">
    <citation type="journal article" date="2023" name="Plants (Basel)">
        <title>Bridging the Gap: Combining Genomics and Transcriptomics Approaches to Understand Stylosanthes scabra, an Orphan Legume from the Brazilian Caatinga.</title>
        <authorList>
            <person name="Ferreira-Neto J.R.C."/>
            <person name="da Silva M.D."/>
            <person name="Binneck E."/>
            <person name="de Melo N.F."/>
            <person name="da Silva R.H."/>
            <person name="de Melo A.L.T.M."/>
            <person name="Pandolfi V."/>
            <person name="Bustamante F.O."/>
            <person name="Brasileiro-Vidal A.C."/>
            <person name="Benko-Iseppon A.M."/>
        </authorList>
    </citation>
    <scope>NUCLEOTIDE SEQUENCE [LARGE SCALE GENOMIC DNA]</scope>
    <source>
        <tissue evidence="1">Leaves</tissue>
    </source>
</reference>
<evidence type="ECO:0000313" key="2">
    <source>
        <dbReference type="Proteomes" id="UP001341840"/>
    </source>
</evidence>
<dbReference type="Proteomes" id="UP001341840">
    <property type="component" value="Unassembled WGS sequence"/>
</dbReference>
<protein>
    <submittedName>
        <fullName evidence="1">Uncharacterized protein</fullName>
    </submittedName>
</protein>
<proteinExistence type="predicted"/>
<sequence length="106" mass="11945">MHSKYVVPTYSYHRLIRDVDEDDTVTDPPDVREQVTLLNNNSQRGIVRGWPKWRPCVTRKCGLWRPLSSPSRHRSHAFPTAAATTASGLIPEFPAAAKPSHQPLTT</sequence>
<evidence type="ECO:0000313" key="1">
    <source>
        <dbReference type="EMBL" id="MED6120757.1"/>
    </source>
</evidence>
<comment type="caution">
    <text evidence="1">The sequence shown here is derived from an EMBL/GenBank/DDBJ whole genome shotgun (WGS) entry which is preliminary data.</text>
</comment>
<gene>
    <name evidence="1" type="ORF">PIB30_024046</name>
</gene>
<organism evidence="1 2">
    <name type="scientific">Stylosanthes scabra</name>
    <dbReference type="NCBI Taxonomy" id="79078"/>
    <lineage>
        <taxon>Eukaryota</taxon>
        <taxon>Viridiplantae</taxon>
        <taxon>Streptophyta</taxon>
        <taxon>Embryophyta</taxon>
        <taxon>Tracheophyta</taxon>
        <taxon>Spermatophyta</taxon>
        <taxon>Magnoliopsida</taxon>
        <taxon>eudicotyledons</taxon>
        <taxon>Gunneridae</taxon>
        <taxon>Pentapetalae</taxon>
        <taxon>rosids</taxon>
        <taxon>fabids</taxon>
        <taxon>Fabales</taxon>
        <taxon>Fabaceae</taxon>
        <taxon>Papilionoideae</taxon>
        <taxon>50 kb inversion clade</taxon>
        <taxon>dalbergioids sensu lato</taxon>
        <taxon>Dalbergieae</taxon>
        <taxon>Pterocarpus clade</taxon>
        <taxon>Stylosanthes</taxon>
    </lineage>
</organism>
<name>A0ABU6R9V0_9FABA</name>
<dbReference type="EMBL" id="JASCZI010030293">
    <property type="protein sequence ID" value="MED6120757.1"/>
    <property type="molecule type" value="Genomic_DNA"/>
</dbReference>